<organism evidence="2 3">
    <name type="scientific">Niabella ginsengisoli</name>
    <dbReference type="NCBI Taxonomy" id="522298"/>
    <lineage>
        <taxon>Bacteria</taxon>
        <taxon>Pseudomonadati</taxon>
        <taxon>Bacteroidota</taxon>
        <taxon>Chitinophagia</taxon>
        <taxon>Chitinophagales</taxon>
        <taxon>Chitinophagaceae</taxon>
        <taxon>Niabella</taxon>
    </lineage>
</organism>
<gene>
    <name evidence="2" type="ORF">MKP09_10630</name>
</gene>
<dbReference type="Gene3D" id="3.40.710.10">
    <property type="entry name" value="DD-peptidase/beta-lactamase superfamily"/>
    <property type="match status" value="1"/>
</dbReference>
<name>A0ABS9SJ00_9BACT</name>
<dbReference type="InterPro" id="IPR001460">
    <property type="entry name" value="PCN-bd_Tpept"/>
</dbReference>
<sequence>MYDMLGMNIINRGGYNFKRPEDYNSDKFFKEWDEFLDIRRNIYFTKNKRLINTRRRFQSNYSNIAWGQGELMATPLHLAKMSGAIANKDSLQPSRFLFKAWNKPSQKEPALALSKYAGASELMSGYMKEQSAKVSGASGLQVFGKTGSPERDKLIKQNGKTIRKRVTDAWYTFYVPSPRLGAPIAFAIRIEEIGNSEFAKQLAIDMLKQLKAAGYF</sequence>
<dbReference type="Proteomes" id="UP001202248">
    <property type="component" value="Unassembled WGS sequence"/>
</dbReference>
<feature type="domain" description="Penicillin-binding protein transpeptidase" evidence="1">
    <location>
        <begin position="55"/>
        <end position="192"/>
    </location>
</feature>
<keyword evidence="3" id="KW-1185">Reference proteome</keyword>
<dbReference type="InterPro" id="IPR012338">
    <property type="entry name" value="Beta-lactam/transpept-like"/>
</dbReference>
<accession>A0ABS9SJ00</accession>
<dbReference type="RefSeq" id="WP_240828464.1">
    <property type="nucleotide sequence ID" value="NZ_JAKWBL010000001.1"/>
</dbReference>
<dbReference type="Pfam" id="PF00905">
    <property type="entry name" value="Transpeptidase"/>
    <property type="match status" value="1"/>
</dbReference>
<comment type="caution">
    <text evidence="2">The sequence shown here is derived from an EMBL/GenBank/DDBJ whole genome shotgun (WGS) entry which is preliminary data.</text>
</comment>
<evidence type="ECO:0000313" key="3">
    <source>
        <dbReference type="Proteomes" id="UP001202248"/>
    </source>
</evidence>
<proteinExistence type="predicted"/>
<dbReference type="SUPFAM" id="SSF56601">
    <property type="entry name" value="beta-lactamase/transpeptidase-like"/>
    <property type="match status" value="1"/>
</dbReference>
<evidence type="ECO:0000313" key="2">
    <source>
        <dbReference type="EMBL" id="MCH5598334.1"/>
    </source>
</evidence>
<evidence type="ECO:0000259" key="1">
    <source>
        <dbReference type="Pfam" id="PF00905"/>
    </source>
</evidence>
<dbReference type="EMBL" id="JAKWBL010000001">
    <property type="protein sequence ID" value="MCH5598334.1"/>
    <property type="molecule type" value="Genomic_DNA"/>
</dbReference>
<reference evidence="2 3" key="1">
    <citation type="submission" date="2022-02" db="EMBL/GenBank/DDBJ databases">
        <authorList>
            <person name="Min J."/>
        </authorList>
    </citation>
    <scope>NUCLEOTIDE SEQUENCE [LARGE SCALE GENOMIC DNA]</scope>
    <source>
        <strain evidence="2 3">GR10-1</strain>
    </source>
</reference>
<protein>
    <recommendedName>
        <fullName evidence="1">Penicillin-binding protein transpeptidase domain-containing protein</fullName>
    </recommendedName>
</protein>